<evidence type="ECO:0000313" key="2">
    <source>
        <dbReference type="Proteomes" id="UP000886787"/>
    </source>
</evidence>
<reference evidence="1" key="1">
    <citation type="submission" date="2020-10" db="EMBL/GenBank/DDBJ databases">
        <authorList>
            <person name="Gilroy R."/>
        </authorList>
    </citation>
    <scope>NUCLEOTIDE SEQUENCE</scope>
    <source>
        <strain evidence="1">ChiSjej1B19-3389</strain>
    </source>
</reference>
<comment type="caution">
    <text evidence="1">The sequence shown here is derived from an EMBL/GenBank/DDBJ whole genome shotgun (WGS) entry which is preliminary data.</text>
</comment>
<reference evidence="1" key="2">
    <citation type="journal article" date="2021" name="PeerJ">
        <title>Extensive microbial diversity within the chicken gut microbiome revealed by metagenomics and culture.</title>
        <authorList>
            <person name="Gilroy R."/>
            <person name="Ravi A."/>
            <person name="Getino M."/>
            <person name="Pursley I."/>
            <person name="Horton D.L."/>
            <person name="Alikhan N.F."/>
            <person name="Baker D."/>
            <person name="Gharbi K."/>
            <person name="Hall N."/>
            <person name="Watson M."/>
            <person name="Adriaenssens E.M."/>
            <person name="Foster-Nyarko E."/>
            <person name="Jarju S."/>
            <person name="Secka A."/>
            <person name="Antonio M."/>
            <person name="Oren A."/>
            <person name="Chaudhuri R.R."/>
            <person name="La Ragione R."/>
            <person name="Hildebrand F."/>
            <person name="Pallen M.J."/>
        </authorList>
    </citation>
    <scope>NUCLEOTIDE SEQUENCE</scope>
    <source>
        <strain evidence="1">ChiSjej1B19-3389</strain>
    </source>
</reference>
<feature type="non-terminal residue" evidence="1">
    <location>
        <position position="1"/>
    </location>
</feature>
<evidence type="ECO:0000313" key="1">
    <source>
        <dbReference type="EMBL" id="HIQ79937.1"/>
    </source>
</evidence>
<dbReference type="AlphaFoldDB" id="A0A9D0ZGW4"/>
<gene>
    <name evidence="1" type="ORF">IAD32_01470</name>
</gene>
<proteinExistence type="predicted"/>
<name>A0A9D0ZGW4_9FIRM</name>
<protein>
    <submittedName>
        <fullName evidence="1">Uncharacterized protein</fullName>
    </submittedName>
</protein>
<sequence length="81" mass="9577">NPQFNPEKSQERIKYEKDLNEGAQRMVEEARRADRINHKNEVKCPWCGSTQIQIVPRKWSLLTGFLTNKVDRVCVNCKKKF</sequence>
<dbReference type="Proteomes" id="UP000886787">
    <property type="component" value="Unassembled WGS sequence"/>
</dbReference>
<accession>A0A9D0ZGW4</accession>
<organism evidence="1 2">
    <name type="scientific">Candidatus Scatavimonas merdigallinarum</name>
    <dbReference type="NCBI Taxonomy" id="2840914"/>
    <lineage>
        <taxon>Bacteria</taxon>
        <taxon>Bacillati</taxon>
        <taxon>Bacillota</taxon>
        <taxon>Clostridia</taxon>
        <taxon>Eubacteriales</taxon>
        <taxon>Oscillospiraceae</taxon>
        <taxon>Oscillospiraceae incertae sedis</taxon>
        <taxon>Candidatus Scatavimonas</taxon>
    </lineage>
</organism>
<dbReference type="EMBL" id="DVFW01000010">
    <property type="protein sequence ID" value="HIQ79937.1"/>
    <property type="molecule type" value="Genomic_DNA"/>
</dbReference>